<dbReference type="GO" id="GO:0017000">
    <property type="term" value="P:antibiotic biosynthetic process"/>
    <property type="evidence" value="ECO:0007669"/>
    <property type="project" value="UniProtKB-KW"/>
</dbReference>
<reference evidence="7 8" key="1">
    <citation type="submission" date="2020-04" db="EMBL/GenBank/DDBJ databases">
        <title>Description of novel Gluconacetobacter.</title>
        <authorList>
            <person name="Sombolestani A."/>
        </authorList>
    </citation>
    <scope>NUCLEOTIDE SEQUENCE [LARGE SCALE GENOMIC DNA]</scope>
    <source>
        <strain evidence="6 7">LMG 1728</strain>
        <strain evidence="5 8">LMG 1731</strain>
    </source>
</reference>
<comment type="caution">
    <text evidence="5">The sequence shown here is derived from an EMBL/GenBank/DDBJ whole genome shotgun (WGS) entry which is preliminary data.</text>
</comment>
<evidence type="ECO:0000313" key="5">
    <source>
        <dbReference type="EMBL" id="MBB2165758.1"/>
    </source>
</evidence>
<evidence type="ECO:0000256" key="1">
    <source>
        <dbReference type="ARBA" id="ARBA00001954"/>
    </source>
</evidence>
<dbReference type="InterPro" id="IPR042098">
    <property type="entry name" value="TauD-like_sf"/>
</dbReference>
<dbReference type="EMBL" id="JABEQN010000019">
    <property type="protein sequence ID" value="MBB2194817.1"/>
    <property type="molecule type" value="Genomic_DNA"/>
</dbReference>
<dbReference type="Proteomes" id="UP000540490">
    <property type="component" value="Unassembled WGS sequence"/>
</dbReference>
<dbReference type="GO" id="GO:0016706">
    <property type="term" value="F:2-oxoglutarate-dependent dioxygenase activity"/>
    <property type="evidence" value="ECO:0007669"/>
    <property type="project" value="UniProtKB-ARBA"/>
</dbReference>
<keyword evidence="2" id="KW-0560">Oxidoreductase</keyword>
<comment type="cofactor">
    <cofactor evidence="1">
        <name>Fe(2+)</name>
        <dbReference type="ChEBI" id="CHEBI:29033"/>
    </cofactor>
</comment>
<dbReference type="PANTHER" id="PTHR10696">
    <property type="entry name" value="GAMMA-BUTYROBETAINE HYDROXYLASE-RELATED"/>
    <property type="match status" value="1"/>
</dbReference>
<dbReference type="Pfam" id="PF02668">
    <property type="entry name" value="TauD"/>
    <property type="match status" value="1"/>
</dbReference>
<name>A0A7W4IMW4_9PROT</name>
<accession>A0A7W4IMW4</accession>
<evidence type="ECO:0000313" key="7">
    <source>
        <dbReference type="Proteomes" id="UP000540490"/>
    </source>
</evidence>
<proteinExistence type="predicted"/>
<dbReference type="PANTHER" id="PTHR10696:SF56">
    <property type="entry name" value="TAUD_TFDA-LIKE DOMAIN-CONTAINING PROTEIN"/>
    <property type="match status" value="1"/>
</dbReference>
<keyword evidence="3" id="KW-0045">Antibiotic biosynthesis</keyword>
<evidence type="ECO:0000256" key="2">
    <source>
        <dbReference type="ARBA" id="ARBA00023002"/>
    </source>
</evidence>
<organism evidence="5 8">
    <name type="scientific">Gluconacetobacter dulcium</name>
    <dbReference type="NCBI Taxonomy" id="2729096"/>
    <lineage>
        <taxon>Bacteria</taxon>
        <taxon>Pseudomonadati</taxon>
        <taxon>Pseudomonadota</taxon>
        <taxon>Alphaproteobacteria</taxon>
        <taxon>Acetobacterales</taxon>
        <taxon>Acetobacteraceae</taxon>
        <taxon>Gluconacetobacter</taxon>
    </lineage>
</organism>
<protein>
    <submittedName>
        <fullName evidence="5">TauD/TfdA family dioxygenase</fullName>
    </submittedName>
</protein>
<evidence type="ECO:0000313" key="6">
    <source>
        <dbReference type="EMBL" id="MBB2194817.1"/>
    </source>
</evidence>
<dbReference type="Proteomes" id="UP000561077">
    <property type="component" value="Unassembled WGS sequence"/>
</dbReference>
<keyword evidence="7" id="KW-1185">Reference proteome</keyword>
<sequence>MTFVLKDRITGPEAWKGAALQAGNQWLRPLSPAMLEALDTALASAKSAGLGILDLTTENFSLKTVQSEIEDFIAELQNGRGFLVLRGLPVTRYTEQDMALLYYGLGLHMGTPVSQNEKGELLAEVINTGDLNDPKTRVYQTNAHLPYHSDLSDVVGLLSLRKAHEGGASSLISVATIYNRIMEDYPEFLALFYRPLYFAHLGEAQPSLSPIFSFHDGKLSCRYMRQYIELGHDLRGLPLSRVERRACDIFDAILDEPDLRLEMILEPGDMQFANNYAVLHSRTGFIDDKNVEHRRKLLRLWLKLAVPRNLAPDFPGRNGIAKRAIN</sequence>
<evidence type="ECO:0000313" key="8">
    <source>
        <dbReference type="Proteomes" id="UP000561077"/>
    </source>
</evidence>
<dbReference type="EMBL" id="JABEQO010000019">
    <property type="protein sequence ID" value="MBB2165758.1"/>
    <property type="molecule type" value="Genomic_DNA"/>
</dbReference>
<gene>
    <name evidence="6" type="ORF">HLH25_14480</name>
    <name evidence="5" type="ORF">HLH26_14675</name>
</gene>
<keyword evidence="5" id="KW-0223">Dioxygenase</keyword>
<dbReference type="SUPFAM" id="SSF51197">
    <property type="entry name" value="Clavaminate synthase-like"/>
    <property type="match status" value="1"/>
</dbReference>
<dbReference type="InterPro" id="IPR003819">
    <property type="entry name" value="TauD/TfdA-like"/>
</dbReference>
<evidence type="ECO:0000256" key="3">
    <source>
        <dbReference type="ARBA" id="ARBA00023194"/>
    </source>
</evidence>
<evidence type="ECO:0000259" key="4">
    <source>
        <dbReference type="Pfam" id="PF02668"/>
    </source>
</evidence>
<dbReference type="Gene3D" id="3.60.130.10">
    <property type="entry name" value="Clavaminate synthase-like"/>
    <property type="match status" value="1"/>
</dbReference>
<dbReference type="InterPro" id="IPR050411">
    <property type="entry name" value="AlphaKG_dependent_hydroxylases"/>
</dbReference>
<feature type="domain" description="TauD/TfdA-like" evidence="4">
    <location>
        <begin position="56"/>
        <end position="301"/>
    </location>
</feature>
<dbReference type="AlphaFoldDB" id="A0A7W4IMW4"/>